<protein>
    <submittedName>
        <fullName evidence="2">Type II toxin-antitoxin system RelE/ParE family toxin</fullName>
    </submittedName>
</protein>
<evidence type="ECO:0000256" key="1">
    <source>
        <dbReference type="ARBA" id="ARBA00022649"/>
    </source>
</evidence>
<evidence type="ECO:0000313" key="3">
    <source>
        <dbReference type="Proteomes" id="UP001057738"/>
    </source>
</evidence>
<accession>A0ABY5PQE8</accession>
<dbReference type="RefSeq" id="WP_257854448.1">
    <property type="nucleotide sequence ID" value="NZ_CP102514.1"/>
</dbReference>
<dbReference type="InterPro" id="IPR035093">
    <property type="entry name" value="RelE/ParE_toxin_dom_sf"/>
</dbReference>
<dbReference type="InterPro" id="IPR007712">
    <property type="entry name" value="RelE/ParE_toxin"/>
</dbReference>
<keyword evidence="1" id="KW-1277">Toxin-antitoxin system</keyword>
<dbReference type="Proteomes" id="UP001057738">
    <property type="component" value="Chromosome"/>
</dbReference>
<dbReference type="GeneID" id="95572008"/>
<organism evidence="2 3">
    <name type="scientific">Streptomyces yangpuensis</name>
    <dbReference type="NCBI Taxonomy" id="1648182"/>
    <lineage>
        <taxon>Bacteria</taxon>
        <taxon>Bacillati</taxon>
        <taxon>Actinomycetota</taxon>
        <taxon>Actinomycetes</taxon>
        <taxon>Kitasatosporales</taxon>
        <taxon>Streptomycetaceae</taxon>
        <taxon>Streptomyces</taxon>
    </lineage>
</organism>
<dbReference type="Gene3D" id="3.30.2310.20">
    <property type="entry name" value="RelE-like"/>
    <property type="match status" value="1"/>
</dbReference>
<dbReference type="SUPFAM" id="SSF143011">
    <property type="entry name" value="RelE-like"/>
    <property type="match status" value="1"/>
</dbReference>
<dbReference type="Pfam" id="PF05016">
    <property type="entry name" value="ParE_toxin"/>
    <property type="match status" value="1"/>
</dbReference>
<gene>
    <name evidence="2" type="ORF">NRK68_00965</name>
</gene>
<proteinExistence type="predicted"/>
<sequence>MAYGIVWDEAAVYGAARHLADDPGGLRQLLYAVGLLSGEPRPRGAAVHGPGLCRIHVGRYRVLYAITRDPGAVVILHVGRLG</sequence>
<dbReference type="EMBL" id="CP102514">
    <property type="protein sequence ID" value="UUY45908.1"/>
    <property type="molecule type" value="Genomic_DNA"/>
</dbReference>
<name>A0ABY5PQE8_9ACTN</name>
<reference evidence="2" key="1">
    <citation type="submission" date="2022-08" db="EMBL/GenBank/DDBJ databases">
        <authorList>
            <person name="Tian L."/>
        </authorList>
    </citation>
    <scope>NUCLEOTIDE SEQUENCE</scope>
    <source>
        <strain evidence="2">CM253</strain>
    </source>
</reference>
<evidence type="ECO:0000313" key="2">
    <source>
        <dbReference type="EMBL" id="UUY45908.1"/>
    </source>
</evidence>
<keyword evidence="3" id="KW-1185">Reference proteome</keyword>